<dbReference type="InterPro" id="IPR002130">
    <property type="entry name" value="Cyclophilin-type_PPIase_dom"/>
</dbReference>
<comment type="function">
    <text evidence="4">PPIases accelerate the folding of proteins. It catalyzes the cis-trans isomerization of proline imidic peptide bonds in oligopeptides.</text>
</comment>
<dbReference type="InterPro" id="IPR020892">
    <property type="entry name" value="Cyclophilin-type_PPIase_CS"/>
</dbReference>
<dbReference type="SUPFAM" id="SSF50891">
    <property type="entry name" value="Cyclophilin-like"/>
    <property type="match status" value="1"/>
</dbReference>
<keyword evidence="4" id="KW-0732">Signal</keyword>
<comment type="catalytic activity">
    <reaction evidence="1 4">
        <text>[protein]-peptidylproline (omega=180) = [protein]-peptidylproline (omega=0)</text>
        <dbReference type="Rhea" id="RHEA:16237"/>
        <dbReference type="Rhea" id="RHEA-COMP:10747"/>
        <dbReference type="Rhea" id="RHEA-COMP:10748"/>
        <dbReference type="ChEBI" id="CHEBI:83833"/>
        <dbReference type="ChEBI" id="CHEBI:83834"/>
        <dbReference type="EC" id="5.2.1.8"/>
    </reaction>
</comment>
<organism evidence="6">
    <name type="scientific">Cryptosporidium hominis</name>
    <dbReference type="NCBI Taxonomy" id="237895"/>
    <lineage>
        <taxon>Eukaryota</taxon>
        <taxon>Sar</taxon>
        <taxon>Alveolata</taxon>
        <taxon>Apicomplexa</taxon>
        <taxon>Conoidasida</taxon>
        <taxon>Coccidia</taxon>
        <taxon>Eucoccidiorida</taxon>
        <taxon>Eimeriorina</taxon>
        <taxon>Cryptosporidiidae</taxon>
        <taxon>Cryptosporidium</taxon>
    </lineage>
</organism>
<feature type="domain" description="PPIase cyclophilin-type" evidence="5">
    <location>
        <begin position="42"/>
        <end position="198"/>
    </location>
</feature>
<dbReference type="Proteomes" id="UP001429100">
    <property type="component" value="Unassembled WGS sequence"/>
</dbReference>
<accession>A0A0S4TA19</accession>
<keyword evidence="2 4" id="KW-0697">Rotamase</keyword>
<dbReference type="PROSITE" id="PS50072">
    <property type="entry name" value="CSA_PPIASE_2"/>
    <property type="match status" value="1"/>
</dbReference>
<protein>
    <recommendedName>
        <fullName evidence="4">Peptidyl-prolyl cis-trans isomerase</fullName>
        <shortName evidence="4">PPIase</shortName>
        <ecNumber evidence="4">5.2.1.8</ecNumber>
    </recommendedName>
</protein>
<evidence type="ECO:0000313" key="6">
    <source>
        <dbReference type="EMBL" id="CUV04030.1"/>
    </source>
</evidence>
<evidence type="ECO:0000313" key="7">
    <source>
        <dbReference type="EMBL" id="PPS97148.1"/>
    </source>
</evidence>
<dbReference type="GO" id="GO:0016018">
    <property type="term" value="F:cyclosporin A binding"/>
    <property type="evidence" value="ECO:0007669"/>
    <property type="project" value="TreeGrafter"/>
</dbReference>
<feature type="chain" id="PRO_5006520338" description="Peptidyl-prolyl cis-trans isomerase" evidence="4">
    <location>
        <begin position="21"/>
        <end position="210"/>
    </location>
</feature>
<dbReference type="Pfam" id="PF00160">
    <property type="entry name" value="Pro_isomerase"/>
    <property type="match status" value="1"/>
</dbReference>
<evidence type="ECO:0000256" key="1">
    <source>
        <dbReference type="ARBA" id="ARBA00000971"/>
    </source>
</evidence>
<name>A0A0S4TA19_CRYHO</name>
<dbReference type="GO" id="GO:0003755">
    <property type="term" value="F:peptidyl-prolyl cis-trans isomerase activity"/>
    <property type="evidence" value="ECO:0007669"/>
    <property type="project" value="UniProtKB-UniRule"/>
</dbReference>
<evidence type="ECO:0000256" key="2">
    <source>
        <dbReference type="ARBA" id="ARBA00023110"/>
    </source>
</evidence>
<dbReference type="EMBL" id="LN877947">
    <property type="protein sequence ID" value="CUV04030.1"/>
    <property type="molecule type" value="Genomic_DNA"/>
</dbReference>
<reference evidence="6" key="2">
    <citation type="submission" date="2015-08" db="EMBL/GenBank/DDBJ databases">
        <authorList>
            <person name="Babu N.S."/>
            <person name="Beckwith C.J."/>
            <person name="Beseler K.G."/>
            <person name="Brison A."/>
            <person name="Carone J.V."/>
            <person name="Caskin T.P."/>
            <person name="Diamond M."/>
            <person name="Durham M.E."/>
            <person name="Foxe J.M."/>
            <person name="Go M."/>
            <person name="Henderson B.A."/>
            <person name="Jones I.B."/>
            <person name="McGettigan J.A."/>
            <person name="Micheletti S.J."/>
            <person name="Nasrallah M.E."/>
            <person name="Ortiz D."/>
            <person name="Piller C.R."/>
            <person name="Privatt S.R."/>
            <person name="Schneider S.L."/>
            <person name="Sharp S."/>
            <person name="Smith T.C."/>
            <person name="Stanton J.D."/>
            <person name="Ullery H.E."/>
            <person name="Wilson R.J."/>
            <person name="Serrano M.G."/>
            <person name="Buck G."/>
            <person name="Lee V."/>
            <person name="Wang Y."/>
            <person name="Carvalho R."/>
            <person name="Voegtly L."/>
            <person name="Shi R."/>
            <person name="Duckworth R."/>
            <person name="Johnson A."/>
            <person name="Loviza R."/>
            <person name="Walstead R."/>
            <person name="Shah Z."/>
            <person name="Kiflezghi M."/>
            <person name="Wade K."/>
            <person name="Ball S.L."/>
            <person name="Bradley K.W."/>
            <person name="Asai D.J."/>
            <person name="Bowman C.A."/>
            <person name="Russell D.A."/>
            <person name="Pope W.H."/>
            <person name="Jacobs-Sera D."/>
            <person name="Hendrix R.W."/>
            <person name="Hatfull G.F."/>
        </authorList>
    </citation>
    <scope>NUCLEOTIDE SEQUENCE [LARGE SCALE GENOMIC DNA]</scope>
</reference>
<dbReference type="VEuPathDB" id="CryptoDB:GY17_00001090"/>
<dbReference type="FunFam" id="2.40.100.10:FF:000025">
    <property type="entry name" value="Peptidyl-prolyl cis-trans isomerase CYP19-2"/>
    <property type="match status" value="1"/>
</dbReference>
<dbReference type="PROSITE" id="PS00170">
    <property type="entry name" value="CSA_PPIASE_1"/>
    <property type="match status" value="1"/>
</dbReference>
<evidence type="ECO:0000256" key="4">
    <source>
        <dbReference type="RuleBase" id="RU363019"/>
    </source>
</evidence>
<reference evidence="7 8" key="3">
    <citation type="submission" date="2017-10" db="EMBL/GenBank/DDBJ databases">
        <title>Consistent, comparative and evidence-based genome annotation and re-annotation for the closely-related species, Cryptosporidium parvum, C. hominis and C. tyzzeri.</title>
        <authorList>
            <person name="Baptista R.P."/>
            <person name="Li Y."/>
            <person name="Sateriale A."/>
            <person name="Striepen B."/>
            <person name="Kissinger J.C."/>
        </authorList>
    </citation>
    <scope>NUCLEOTIDE SEQUENCE [LARGE SCALE GENOMIC DNA]</scope>
    <source>
        <strain evidence="7">30976</strain>
    </source>
</reference>
<dbReference type="Proteomes" id="UP000199752">
    <property type="component" value="Chromosome 1"/>
</dbReference>
<comment type="similarity">
    <text evidence="4">Belongs to the cyclophilin-type PPIase family.</text>
</comment>
<keyword evidence="8" id="KW-1185">Reference proteome</keyword>
<dbReference type="GO" id="GO:0005737">
    <property type="term" value="C:cytoplasm"/>
    <property type="evidence" value="ECO:0007669"/>
    <property type="project" value="TreeGrafter"/>
</dbReference>
<sequence>MRFIFAFISLLLGLIVSVFAEKGVRPSTVTPSVVVELTVSIDKEESKLRIGLFGVEVPKTANNFYSLCVGGMKDKDGKEMSYIGSIFHRVIPGFMAQGGDFTNGNGTGGKSIYGDSFEDENFKFIHESHVISMANRGPNTNGSQFFITFTPTPHLDGRHVVFGKLVDDESKLTLTKIEQLGSYSGRTSKRIEVTACSHYSGTPPSAKLEL</sequence>
<dbReference type="PANTHER" id="PTHR11071">
    <property type="entry name" value="PEPTIDYL-PROLYL CIS-TRANS ISOMERASE"/>
    <property type="match status" value="1"/>
</dbReference>
<dbReference type="AlphaFoldDB" id="A0A0S4TA19"/>
<gene>
    <name evidence="6" type="ORF">CHUDEA1_870</name>
    <name evidence="7" type="ORF">GY17_00001090</name>
</gene>
<dbReference type="PANTHER" id="PTHR11071:SF561">
    <property type="entry name" value="PEPTIDYL-PROLYL CIS-TRANS ISOMERASE D-RELATED"/>
    <property type="match status" value="1"/>
</dbReference>
<evidence type="ECO:0000256" key="3">
    <source>
        <dbReference type="ARBA" id="ARBA00023235"/>
    </source>
</evidence>
<dbReference type="PRINTS" id="PR00153">
    <property type="entry name" value="CSAPPISMRASE"/>
</dbReference>
<dbReference type="EC" id="5.2.1.8" evidence="4"/>
<dbReference type="VEuPathDB" id="CryptoDB:CHUDEA1_870"/>
<dbReference type="VEuPathDB" id="CryptoDB:ChTU502y2012_411g0375"/>
<dbReference type="VEuPathDB" id="CryptoDB:Chro.10107"/>
<dbReference type="Gene3D" id="2.40.100.10">
    <property type="entry name" value="Cyclophilin-like"/>
    <property type="match status" value="1"/>
</dbReference>
<keyword evidence="3 4" id="KW-0413">Isomerase</keyword>
<dbReference type="OrthoDB" id="193499at2759"/>
<feature type="signal peptide" evidence="4">
    <location>
        <begin position="1"/>
        <end position="20"/>
    </location>
</feature>
<dbReference type="GO" id="GO:0006457">
    <property type="term" value="P:protein folding"/>
    <property type="evidence" value="ECO:0007669"/>
    <property type="project" value="InterPro"/>
</dbReference>
<dbReference type="InterPro" id="IPR029000">
    <property type="entry name" value="Cyclophilin-like_dom_sf"/>
</dbReference>
<reference evidence="7 8" key="1">
    <citation type="submission" date="2014-11" db="EMBL/GenBank/DDBJ databases">
        <title>Comparative genomic analysis of Cryptosporidium hominis reveals occurrence of genetic recombination in virulent subtypes.</title>
        <authorList>
            <person name="Guo Y."/>
            <person name="Tang K."/>
            <person name="Frace M."/>
            <person name="Li N."/>
            <person name="Roellig D.M."/>
            <person name="Sammons S."/>
            <person name="Knipe K."/>
            <person name="Rowe L."/>
            <person name="Feng Y."/>
            <person name="Xiao L."/>
        </authorList>
    </citation>
    <scope>NUCLEOTIDE SEQUENCE [LARGE SCALE GENOMIC DNA]</scope>
    <source>
        <strain evidence="7">30976</strain>
    </source>
</reference>
<dbReference type="EMBL" id="JTAI01000044">
    <property type="protein sequence ID" value="PPS97148.1"/>
    <property type="molecule type" value="Genomic_DNA"/>
</dbReference>
<evidence type="ECO:0000259" key="5">
    <source>
        <dbReference type="PROSITE" id="PS50072"/>
    </source>
</evidence>
<evidence type="ECO:0000313" key="8">
    <source>
        <dbReference type="Proteomes" id="UP001429100"/>
    </source>
</evidence>
<proteinExistence type="inferred from homology"/>